<evidence type="ECO:0000313" key="4">
    <source>
        <dbReference type="EMBL" id="AVL99061.1"/>
    </source>
</evidence>
<keyword evidence="5" id="KW-1185">Reference proteome</keyword>
<dbReference type="CDD" id="cd05121">
    <property type="entry name" value="ABC1_ADCK3-like"/>
    <property type="match status" value="1"/>
</dbReference>
<dbReference type="InterPro" id="IPR011009">
    <property type="entry name" value="Kinase-like_dom_sf"/>
</dbReference>
<dbReference type="AlphaFoldDB" id="A0A2S0KBI5"/>
<dbReference type="KEGG" id="git:C6V83_00915"/>
<evidence type="ECO:0000256" key="2">
    <source>
        <dbReference type="SAM" id="MobiDB-lite"/>
    </source>
</evidence>
<organism evidence="4 5">
    <name type="scientific">Gordonia iterans</name>
    <dbReference type="NCBI Taxonomy" id="1004901"/>
    <lineage>
        <taxon>Bacteria</taxon>
        <taxon>Bacillati</taxon>
        <taxon>Actinomycetota</taxon>
        <taxon>Actinomycetes</taxon>
        <taxon>Mycobacteriales</taxon>
        <taxon>Gordoniaceae</taxon>
        <taxon>Gordonia</taxon>
    </lineage>
</organism>
<dbReference type="Pfam" id="PF03109">
    <property type="entry name" value="ABC1"/>
    <property type="match status" value="1"/>
</dbReference>
<dbReference type="InterPro" id="IPR004147">
    <property type="entry name" value="ABC1_dom"/>
</dbReference>
<dbReference type="PANTHER" id="PTHR10566">
    <property type="entry name" value="CHAPERONE-ACTIVITY OF BC1 COMPLEX CABC1 -RELATED"/>
    <property type="match status" value="1"/>
</dbReference>
<dbReference type="SUPFAM" id="SSF56112">
    <property type="entry name" value="Protein kinase-like (PK-like)"/>
    <property type="match status" value="1"/>
</dbReference>
<proteinExistence type="inferred from homology"/>
<dbReference type="Proteomes" id="UP000239814">
    <property type="component" value="Chromosome"/>
</dbReference>
<gene>
    <name evidence="4" type="ORF">C6V83_00915</name>
</gene>
<dbReference type="OrthoDB" id="9795390at2"/>
<dbReference type="PANTHER" id="PTHR10566:SF113">
    <property type="entry name" value="PROTEIN ACTIVITY OF BC1 COMPLEX KINASE 7, CHLOROPLASTIC"/>
    <property type="match status" value="1"/>
</dbReference>
<dbReference type="RefSeq" id="WP_105940810.1">
    <property type="nucleotide sequence ID" value="NZ_CP027433.1"/>
</dbReference>
<evidence type="ECO:0000256" key="1">
    <source>
        <dbReference type="ARBA" id="ARBA00009670"/>
    </source>
</evidence>
<reference evidence="4 5" key="1">
    <citation type="submission" date="2018-03" db="EMBL/GenBank/DDBJ databases">
        <title>Characteristics and genome of n-alkane degrading marine bacteria Gordonia iterans isolated from crude oil contaminated in Tae-an, South Korea.</title>
        <authorList>
            <person name="Lee S.-S."/>
            <person name="Kim H."/>
        </authorList>
    </citation>
    <scope>NUCLEOTIDE SEQUENCE [LARGE SCALE GENOMIC DNA]</scope>
    <source>
        <strain evidence="4 5">Co17</strain>
    </source>
</reference>
<feature type="region of interest" description="Disordered" evidence="2">
    <location>
        <begin position="447"/>
        <end position="471"/>
    </location>
</feature>
<dbReference type="EMBL" id="CP027433">
    <property type="protein sequence ID" value="AVL99061.1"/>
    <property type="molecule type" value="Genomic_DNA"/>
</dbReference>
<name>A0A2S0KBI5_9ACTN</name>
<dbReference type="InterPro" id="IPR050154">
    <property type="entry name" value="UbiB_kinase"/>
</dbReference>
<dbReference type="Gene3D" id="1.10.510.10">
    <property type="entry name" value="Transferase(Phosphotransferase) domain 1"/>
    <property type="match status" value="1"/>
</dbReference>
<comment type="similarity">
    <text evidence="1">Belongs to the protein kinase superfamily. ADCK protein kinase family.</text>
</comment>
<sequence length="471" mass="51506">MTQQPDDHSREQLPTVPATREVSRFAATAAQTAFGIGRFLAGSANDLIHGKKPTASNIAHEVRVTFEHLGPTYVKLGQLIASSPGVFTPAMSEEFESLLDQVPPAPAAEVHRIIESELGRPASEVFATFDDAPIASASIAQCHTATLVTGEEVVVKVQRPGIADRLAPDVAILERVAGLVEVSEYGRMLSARHVVEDFADGLNAELDFRNEATTMEEWFECLQPGPFGDRVRVPKVHHDLTTAKVMTMERIYATRIDDAAAVRAAGHDGEALCRNLLLSLLDSAFHGGLFHGDLHAGNVLVDDEGKLVLLDFGIVGRFNARTRRILRQLVVDLIVKQDYDSAGRAIFLLGAVHKPGSTVKGGEDLKKVAAPLSTTELGSMSYTDLGRQLAAVAKAHDARLPRELVLVGKQLLYVEKYMKLLAPRWKAISDREIYGYMAGIMKEAERDRRAAAEQDRRADLTRPVQKRAELE</sequence>
<evidence type="ECO:0000259" key="3">
    <source>
        <dbReference type="Pfam" id="PF03109"/>
    </source>
</evidence>
<protein>
    <submittedName>
        <fullName evidence="4">ABC transporter</fullName>
    </submittedName>
</protein>
<evidence type="ECO:0000313" key="5">
    <source>
        <dbReference type="Proteomes" id="UP000239814"/>
    </source>
</evidence>
<accession>A0A2S0KBI5</accession>
<feature type="domain" description="ABC1 atypical kinase-like" evidence="3">
    <location>
        <begin position="98"/>
        <end position="341"/>
    </location>
</feature>